<evidence type="ECO:0000313" key="3">
    <source>
        <dbReference type="Proteomes" id="UP000252189"/>
    </source>
</evidence>
<organism evidence="2 3">
    <name type="scientific">Haloplanus salinus</name>
    <dbReference type="NCBI Taxonomy" id="1126245"/>
    <lineage>
        <taxon>Archaea</taxon>
        <taxon>Methanobacteriati</taxon>
        <taxon>Methanobacteriota</taxon>
        <taxon>Stenosarchaea group</taxon>
        <taxon>Halobacteria</taxon>
        <taxon>Halobacteriales</taxon>
        <taxon>Haloferacaceae</taxon>
        <taxon>Haloplanus</taxon>
    </lineage>
</organism>
<dbReference type="EMBL" id="QPHM01000001">
    <property type="protein sequence ID" value="RCU47936.1"/>
    <property type="molecule type" value="Genomic_DNA"/>
</dbReference>
<comment type="caution">
    <text evidence="2">The sequence shown here is derived from an EMBL/GenBank/DDBJ whole genome shotgun (WGS) entry which is preliminary data.</text>
</comment>
<reference evidence="2 3" key="1">
    <citation type="submission" date="2018-07" db="EMBL/GenBank/DDBJ databases">
        <title>Genome sequences of Haloplanus salinus JCM 18368T.</title>
        <authorList>
            <person name="Kim Y.B."/>
            <person name="Roh S.W."/>
        </authorList>
    </citation>
    <scope>NUCLEOTIDE SEQUENCE [LARGE SCALE GENOMIC DNA]</scope>
    <source>
        <strain evidence="2 3">JCM 18368</strain>
    </source>
</reference>
<feature type="region of interest" description="Disordered" evidence="1">
    <location>
        <begin position="47"/>
        <end position="105"/>
    </location>
</feature>
<evidence type="ECO:0000256" key="1">
    <source>
        <dbReference type="SAM" id="MobiDB-lite"/>
    </source>
</evidence>
<dbReference type="Proteomes" id="UP000252189">
    <property type="component" value="Unassembled WGS sequence"/>
</dbReference>
<gene>
    <name evidence="2" type="ORF">DU504_11905</name>
</gene>
<dbReference type="RefSeq" id="WP_114449495.1">
    <property type="nucleotide sequence ID" value="NZ_QPHM01000001.1"/>
</dbReference>
<sequence>MAEGTGSSFLSALELGIGLDGVESQGDLIAFQRLVLGLESERRAKELEEEAAVPNDSGFSDARMNTGYQPGGGGRRVETRSYTNMSEQTGKSPEQLIEEYRQRND</sequence>
<proteinExistence type="predicted"/>
<accession>A0A368NCI6</accession>
<keyword evidence="3" id="KW-1185">Reference proteome</keyword>
<evidence type="ECO:0000313" key="2">
    <source>
        <dbReference type="EMBL" id="RCU47936.1"/>
    </source>
</evidence>
<feature type="compositionally biased region" description="Polar residues" evidence="1">
    <location>
        <begin position="80"/>
        <end position="92"/>
    </location>
</feature>
<name>A0A368NCI6_9EURY</name>
<protein>
    <submittedName>
        <fullName evidence="2">Uncharacterized protein</fullName>
    </submittedName>
</protein>
<dbReference type="AlphaFoldDB" id="A0A368NCI6"/>